<dbReference type="EMBL" id="PTQR01000038">
    <property type="protein sequence ID" value="TKX24798.1"/>
    <property type="molecule type" value="Genomic_DNA"/>
</dbReference>
<gene>
    <name evidence="2" type="ORF">C1H76_2973</name>
</gene>
<evidence type="ECO:0000256" key="1">
    <source>
        <dbReference type="SAM" id="MobiDB-lite"/>
    </source>
</evidence>
<feature type="compositionally biased region" description="Basic and acidic residues" evidence="1">
    <location>
        <begin position="164"/>
        <end position="176"/>
    </location>
</feature>
<accession>A0A4U7B0W8</accession>
<comment type="caution">
    <text evidence="2">The sequence shown here is derived from an EMBL/GenBank/DDBJ whole genome shotgun (WGS) entry which is preliminary data.</text>
</comment>
<evidence type="ECO:0000313" key="2">
    <source>
        <dbReference type="EMBL" id="TKX24798.1"/>
    </source>
</evidence>
<protein>
    <submittedName>
        <fullName evidence="2">Uncharacterized protein</fullName>
    </submittedName>
</protein>
<evidence type="ECO:0000313" key="3">
    <source>
        <dbReference type="Proteomes" id="UP000308133"/>
    </source>
</evidence>
<proteinExistence type="predicted"/>
<name>A0A4U7B0W8_9PEZI</name>
<feature type="region of interest" description="Disordered" evidence="1">
    <location>
        <begin position="164"/>
        <end position="192"/>
    </location>
</feature>
<reference evidence="2 3" key="1">
    <citation type="submission" date="2018-02" db="EMBL/GenBank/DDBJ databases">
        <title>Draft genome sequences of Elsinoe sp., causing black scab on jojoba.</title>
        <authorList>
            <person name="Stodart B."/>
            <person name="Jeffress S."/>
            <person name="Ash G."/>
            <person name="Arun Chinnappa K."/>
        </authorList>
    </citation>
    <scope>NUCLEOTIDE SEQUENCE [LARGE SCALE GENOMIC DNA]</scope>
    <source>
        <strain evidence="2 3">Hillstone_2</strain>
    </source>
</reference>
<organism evidence="2 3">
    <name type="scientific">Elsinoe australis</name>
    <dbReference type="NCBI Taxonomy" id="40998"/>
    <lineage>
        <taxon>Eukaryota</taxon>
        <taxon>Fungi</taxon>
        <taxon>Dikarya</taxon>
        <taxon>Ascomycota</taxon>
        <taxon>Pezizomycotina</taxon>
        <taxon>Dothideomycetes</taxon>
        <taxon>Dothideomycetidae</taxon>
        <taxon>Myriangiales</taxon>
        <taxon>Elsinoaceae</taxon>
        <taxon>Elsinoe</taxon>
    </lineage>
</organism>
<dbReference type="Proteomes" id="UP000308133">
    <property type="component" value="Unassembled WGS sequence"/>
</dbReference>
<sequence length="271" mass="30042">MAYPDGFSTSSDQTNIITNHLVYRILTNLKAYRPTPAIKRHLLSALYALLQEYQKMISSTKAAAATVVTTGPAFALSAQEQHDLSLASQLQSAHTAGSIEFLRVQVKVTTSDVLHEVNLSVHGARAIVAGLQAVIEHVVLHWHEPGRRRPGPMSDIERMVWEGQFDDKKRQPETKRQSHGMALKDGGKGSNPSIVVDEVDPRATPTAIPIQAFAYQAYQQRRIGGMCALPRPKLKTLLPSDQFLDTDRGMRYGYMGYIVVQAMERDDFGVC</sequence>
<dbReference type="AlphaFoldDB" id="A0A4U7B0W8"/>